<dbReference type="GO" id="GO:0003676">
    <property type="term" value="F:nucleic acid binding"/>
    <property type="evidence" value="ECO:0007669"/>
    <property type="project" value="InterPro"/>
</dbReference>
<gene>
    <name evidence="2" type="ORF">UY20_C0001G0023</name>
</gene>
<dbReference type="Proteomes" id="UP000034403">
    <property type="component" value="Unassembled WGS sequence"/>
</dbReference>
<protein>
    <recommendedName>
        <fullName evidence="1">Predicted 3'-5' exonuclease PolB-like domain-containing protein</fullName>
    </recommendedName>
</protein>
<accession>A0A0G1U7U6</accession>
<proteinExistence type="predicted"/>
<dbReference type="InterPro" id="IPR012337">
    <property type="entry name" value="RNaseH-like_sf"/>
</dbReference>
<dbReference type="Pfam" id="PF10108">
    <property type="entry name" value="DNA_pol_B_exo2"/>
    <property type="match status" value="1"/>
</dbReference>
<evidence type="ECO:0000259" key="1">
    <source>
        <dbReference type="Pfam" id="PF10108"/>
    </source>
</evidence>
<dbReference type="AlphaFoldDB" id="A0A0G1U7U6"/>
<dbReference type="EMBL" id="LCPC01000001">
    <property type="protein sequence ID" value="KKU90172.1"/>
    <property type="molecule type" value="Genomic_DNA"/>
</dbReference>
<name>A0A0G1U7U6_9BACT</name>
<feature type="domain" description="Predicted 3'-5' exonuclease PolB-like" evidence="1">
    <location>
        <begin position="82"/>
        <end position="214"/>
    </location>
</feature>
<reference evidence="2 3" key="1">
    <citation type="journal article" date="2015" name="Nature">
        <title>rRNA introns, odd ribosomes, and small enigmatic genomes across a large radiation of phyla.</title>
        <authorList>
            <person name="Brown C.T."/>
            <person name="Hug L.A."/>
            <person name="Thomas B.C."/>
            <person name="Sharon I."/>
            <person name="Castelle C.J."/>
            <person name="Singh A."/>
            <person name="Wilkins M.J."/>
            <person name="Williams K.H."/>
            <person name="Banfield J.F."/>
        </authorList>
    </citation>
    <scope>NUCLEOTIDE SEQUENCE [LARGE SCALE GENOMIC DNA]</scope>
</reference>
<dbReference type="InterPro" id="IPR019288">
    <property type="entry name" value="3'-5'_exonuclease_PolB-like"/>
</dbReference>
<dbReference type="InterPro" id="IPR036397">
    <property type="entry name" value="RNaseH_sf"/>
</dbReference>
<evidence type="ECO:0000313" key="3">
    <source>
        <dbReference type="Proteomes" id="UP000034403"/>
    </source>
</evidence>
<evidence type="ECO:0000313" key="2">
    <source>
        <dbReference type="EMBL" id="KKU90172.1"/>
    </source>
</evidence>
<organism evidence="2 3">
    <name type="scientific">Candidatus Yanofskybacteria bacterium GW2011_GWA1_48_10</name>
    <dbReference type="NCBI Taxonomy" id="1619022"/>
    <lineage>
        <taxon>Bacteria</taxon>
        <taxon>Candidatus Yanofskyibacteriota</taxon>
    </lineage>
</organism>
<dbReference type="SUPFAM" id="SSF53098">
    <property type="entry name" value="Ribonuclease H-like"/>
    <property type="match status" value="1"/>
</dbReference>
<sequence length="222" mass="25879">MARIVFDIETVGVEFESLDPTSQEFLLANAKDDFERQMIKEELGFSPLTGRIVTIAILNPDTNKGAVYYQKQNNEAEEEIDNNLLVPCVDEKEILKKFWGLASHYDLFITFNGHSFDCPFLMIRSAIHKLKPSVNLIHYRFGDKPHLDIYDKLTNYGAVRWKRSLHLWCQAFGIESPKDKGITGHDVAQYFKDKRCREIAMYCFGDIKSTAKLYEYWEKYIK</sequence>
<comment type="caution">
    <text evidence="2">The sequence shown here is derived from an EMBL/GenBank/DDBJ whole genome shotgun (WGS) entry which is preliminary data.</text>
</comment>
<dbReference type="Gene3D" id="3.30.420.10">
    <property type="entry name" value="Ribonuclease H-like superfamily/Ribonuclease H"/>
    <property type="match status" value="1"/>
</dbReference>